<evidence type="ECO:0000256" key="9">
    <source>
        <dbReference type="HAMAP-Rule" id="MF_00097"/>
    </source>
</evidence>
<dbReference type="InterPro" id="IPR013785">
    <property type="entry name" value="Aldolase_TIM"/>
</dbReference>
<comment type="catalytic activity">
    <reaction evidence="8 9 10">
        <text>2-[(2R,5Z)-2-carboxy-4-methylthiazol-5(2H)-ylidene]ethyl phosphate + 4-amino-2-methyl-5-(diphosphooxymethyl)pyrimidine + 2 H(+) = thiamine phosphate + CO2 + diphosphate</text>
        <dbReference type="Rhea" id="RHEA:47844"/>
        <dbReference type="ChEBI" id="CHEBI:15378"/>
        <dbReference type="ChEBI" id="CHEBI:16526"/>
        <dbReference type="ChEBI" id="CHEBI:33019"/>
        <dbReference type="ChEBI" id="CHEBI:37575"/>
        <dbReference type="ChEBI" id="CHEBI:57841"/>
        <dbReference type="ChEBI" id="CHEBI:62899"/>
        <dbReference type="EC" id="2.5.1.3"/>
    </reaction>
</comment>
<dbReference type="InterPro" id="IPR022998">
    <property type="entry name" value="ThiamineP_synth_TenI"/>
</dbReference>
<feature type="binding site" evidence="9">
    <location>
        <position position="71"/>
    </location>
    <ligand>
        <name>Mg(2+)</name>
        <dbReference type="ChEBI" id="CHEBI:18420"/>
    </ligand>
</feature>
<sequence>MKAEDLRLYAITDCAHYTGQALIDRTKALLEGGITMLQFRDKTRGREAARPDAEALLALCRAYRVPFVINDDVELAREIGADGVHLGQDDAALRLARMKLGPDKVIGISAHNLAEAQEAQAGGATYLGCGAVFPSQSKDAACLAPGVLKEITDTIDLPVVAIGGITGDNLDQLAGLGCDGAAVISALYGAGDPLAATKALRAQAEAIFGPYGAGKPQALIIPLDRVLCDTHAAWAALAETYLTGVGKAAGPDLAAILRQRTLAASAAYIKHNYSVPDGISQILYEFDYDLEDYYRRQARLQPGAQAFLDQCRTAGIPVIALSDASSDLAGLLADCTGCADALAGIISTADGHLDRTEPALYRQALADIEADPNQVWVVEDHIDGLRTAHRAGFTTLAIPAEGQDDHEWSRLQAEADQVVESLAALKDLVK</sequence>
<dbReference type="HAMAP" id="MF_00097">
    <property type="entry name" value="TMP_synthase"/>
    <property type="match status" value="1"/>
</dbReference>
<dbReference type="InterPro" id="IPR036412">
    <property type="entry name" value="HAD-like_sf"/>
</dbReference>
<organism evidence="13 14">
    <name type="scientific">Peptococcus simiae</name>
    <dbReference type="NCBI Taxonomy" id="1643805"/>
    <lineage>
        <taxon>Bacteria</taxon>
        <taxon>Bacillati</taxon>
        <taxon>Bacillota</taxon>
        <taxon>Clostridia</taxon>
        <taxon>Eubacteriales</taxon>
        <taxon>Peptococcaceae</taxon>
        <taxon>Peptococcus</taxon>
    </lineage>
</organism>
<keyword evidence="4 9" id="KW-0460">Magnesium</keyword>
<reference evidence="13 14" key="1">
    <citation type="journal article" date="2016" name="Int. J. Syst. Evol. Microbiol.">
        <title>Peptococcus simiae sp. nov., isolated from rhesus macaque faeces and emended description of the genus Peptococcus.</title>
        <authorList>
            <person name="Shkoporov A.N."/>
            <person name="Efimov B.A."/>
            <person name="Kondova I."/>
            <person name="Ouwerling B."/>
            <person name="Chaplin A.V."/>
            <person name="Shcherbakova V.A."/>
            <person name="Langermans J.A.M."/>
        </authorList>
    </citation>
    <scope>NUCLEOTIDE SEQUENCE [LARGE SCALE GENOMIC DNA]</scope>
    <source>
        <strain evidence="13 14">M108</strain>
    </source>
</reference>
<comment type="catalytic activity">
    <reaction evidence="7 9 10">
        <text>2-(2-carboxy-4-methylthiazol-5-yl)ethyl phosphate + 4-amino-2-methyl-5-(diphosphooxymethyl)pyrimidine + 2 H(+) = thiamine phosphate + CO2 + diphosphate</text>
        <dbReference type="Rhea" id="RHEA:47848"/>
        <dbReference type="ChEBI" id="CHEBI:15378"/>
        <dbReference type="ChEBI" id="CHEBI:16526"/>
        <dbReference type="ChEBI" id="CHEBI:33019"/>
        <dbReference type="ChEBI" id="CHEBI:37575"/>
        <dbReference type="ChEBI" id="CHEBI:57841"/>
        <dbReference type="ChEBI" id="CHEBI:62890"/>
        <dbReference type="EC" id="2.5.1.3"/>
    </reaction>
</comment>
<dbReference type="SUPFAM" id="SSF56784">
    <property type="entry name" value="HAD-like"/>
    <property type="match status" value="1"/>
</dbReference>
<feature type="binding site" evidence="9">
    <location>
        <position position="164"/>
    </location>
    <ligand>
        <name>2-[(2R,5Z)-2-carboxy-4-methylthiazol-5(2H)-ylidene]ethyl phosphate</name>
        <dbReference type="ChEBI" id="CHEBI:62899"/>
    </ligand>
</feature>
<dbReference type="Gene3D" id="3.20.20.70">
    <property type="entry name" value="Aldolase class I"/>
    <property type="match status" value="1"/>
</dbReference>
<gene>
    <name evidence="9 13" type="primary">thiE</name>
    <name evidence="13" type="ORF">ACKQTC_04920</name>
</gene>
<evidence type="ECO:0000256" key="10">
    <source>
        <dbReference type="RuleBase" id="RU003826"/>
    </source>
</evidence>
<evidence type="ECO:0000256" key="7">
    <source>
        <dbReference type="ARBA" id="ARBA00047851"/>
    </source>
</evidence>
<comment type="cofactor">
    <cofactor evidence="9">
        <name>Mg(2+)</name>
        <dbReference type="ChEBI" id="CHEBI:18420"/>
    </cofactor>
    <text evidence="9">Binds 1 Mg(2+) ion per subunit.</text>
</comment>
<evidence type="ECO:0000256" key="11">
    <source>
        <dbReference type="RuleBase" id="RU004253"/>
    </source>
</evidence>
<dbReference type="RefSeq" id="WP_408977321.1">
    <property type="nucleotide sequence ID" value="NZ_JBJUVG010000005.1"/>
</dbReference>
<evidence type="ECO:0000256" key="4">
    <source>
        <dbReference type="ARBA" id="ARBA00022842"/>
    </source>
</evidence>
<feature type="binding site" evidence="9">
    <location>
        <position position="90"/>
    </location>
    <ligand>
        <name>Mg(2+)</name>
        <dbReference type="ChEBI" id="CHEBI:18420"/>
    </ligand>
</feature>
<feature type="binding site" evidence="9">
    <location>
        <begin position="184"/>
        <end position="185"/>
    </location>
    <ligand>
        <name>2-[(2R,5Z)-2-carboxy-4-methylthiazol-5(2H)-ylidene]ethyl phosphate</name>
        <dbReference type="ChEBI" id="CHEBI:62899"/>
    </ligand>
</feature>
<dbReference type="GO" id="GO:0004789">
    <property type="term" value="F:thiamine-phosphate diphosphorylase activity"/>
    <property type="evidence" value="ECO:0007669"/>
    <property type="project" value="UniProtKB-EC"/>
</dbReference>
<comment type="caution">
    <text evidence="13">The sequence shown here is derived from an EMBL/GenBank/DDBJ whole genome shotgun (WGS) entry which is preliminary data.</text>
</comment>
<comment type="pathway">
    <text evidence="1 9 11">Cofactor biosynthesis; thiamine diphosphate biosynthesis; thiamine phosphate from 4-amino-2-methyl-5-diphosphomethylpyrimidine and 4-methyl-5-(2-phosphoethyl)-thiazole: step 1/1.</text>
</comment>
<feature type="binding site" evidence="9">
    <location>
        <begin position="135"/>
        <end position="137"/>
    </location>
    <ligand>
        <name>2-[(2R,5Z)-2-carboxy-4-methylthiazol-5(2H)-ylidene]ethyl phosphate</name>
        <dbReference type="ChEBI" id="CHEBI:62899"/>
    </ligand>
</feature>
<feature type="binding site" evidence="9">
    <location>
        <begin position="38"/>
        <end position="42"/>
    </location>
    <ligand>
        <name>4-amino-2-methyl-5-(diphosphooxymethyl)pyrimidine</name>
        <dbReference type="ChEBI" id="CHEBI:57841"/>
    </ligand>
</feature>
<dbReference type="PANTHER" id="PTHR20857">
    <property type="entry name" value="THIAMINE-PHOSPHATE PYROPHOSPHORYLASE"/>
    <property type="match status" value="1"/>
</dbReference>
<dbReference type="Gene3D" id="3.40.50.1000">
    <property type="entry name" value="HAD superfamily/HAD-like"/>
    <property type="match status" value="1"/>
</dbReference>
<evidence type="ECO:0000256" key="6">
    <source>
        <dbReference type="ARBA" id="ARBA00047334"/>
    </source>
</evidence>
<keyword evidence="14" id="KW-1185">Reference proteome</keyword>
<evidence type="ECO:0000256" key="1">
    <source>
        <dbReference type="ARBA" id="ARBA00005165"/>
    </source>
</evidence>
<feature type="binding site" evidence="9">
    <location>
        <position position="109"/>
    </location>
    <ligand>
        <name>4-amino-2-methyl-5-(diphosphooxymethyl)pyrimidine</name>
        <dbReference type="ChEBI" id="CHEBI:57841"/>
    </ligand>
</feature>
<evidence type="ECO:0000313" key="13">
    <source>
        <dbReference type="EMBL" id="MFM9413705.1"/>
    </source>
</evidence>
<dbReference type="EMBL" id="JBJUVG010000005">
    <property type="protein sequence ID" value="MFM9413705.1"/>
    <property type="molecule type" value="Genomic_DNA"/>
</dbReference>
<dbReference type="InterPro" id="IPR023214">
    <property type="entry name" value="HAD_sf"/>
</dbReference>
<dbReference type="CDD" id="cd00564">
    <property type="entry name" value="TMP_TenI"/>
    <property type="match status" value="1"/>
</dbReference>
<protein>
    <recommendedName>
        <fullName evidence="9">Thiamine-phosphate synthase</fullName>
        <shortName evidence="9">TP synthase</shortName>
        <shortName evidence="9">TPS</shortName>
        <ecNumber evidence="9">2.5.1.3</ecNumber>
    </recommendedName>
    <alternativeName>
        <fullName evidence="9">Thiamine-phosphate pyrophosphorylase</fullName>
        <shortName evidence="9">TMP pyrophosphorylase</shortName>
        <shortName evidence="9">TMP-PPase</shortName>
    </alternativeName>
</protein>
<dbReference type="InterPro" id="IPR036206">
    <property type="entry name" value="ThiamineP_synth_sf"/>
</dbReference>
<dbReference type="SUPFAM" id="SSF51391">
    <property type="entry name" value="Thiamin phosphate synthase"/>
    <property type="match status" value="1"/>
</dbReference>
<name>A0ABW9GZ23_9FIRM</name>
<keyword evidence="5 9" id="KW-0784">Thiamine biosynthesis</keyword>
<dbReference type="Pfam" id="PF02581">
    <property type="entry name" value="TMP-TENI"/>
    <property type="match status" value="1"/>
</dbReference>
<dbReference type="Proteomes" id="UP001631949">
    <property type="component" value="Unassembled WGS sequence"/>
</dbReference>
<feature type="domain" description="Thiamine phosphate synthase/TenI" evidence="12">
    <location>
        <begin position="8"/>
        <end position="187"/>
    </location>
</feature>
<accession>A0ABW9GZ23</accession>
<evidence type="ECO:0000313" key="14">
    <source>
        <dbReference type="Proteomes" id="UP001631949"/>
    </source>
</evidence>
<feature type="binding site" evidence="9">
    <location>
        <position position="138"/>
    </location>
    <ligand>
        <name>4-amino-2-methyl-5-(diphosphooxymethyl)pyrimidine</name>
        <dbReference type="ChEBI" id="CHEBI:57841"/>
    </ligand>
</feature>
<evidence type="ECO:0000256" key="2">
    <source>
        <dbReference type="ARBA" id="ARBA00022679"/>
    </source>
</evidence>
<dbReference type="InterPro" id="IPR034291">
    <property type="entry name" value="TMP_synthase"/>
</dbReference>
<comment type="similarity">
    <text evidence="9 10">Belongs to the thiamine-phosphate synthase family.</text>
</comment>
<dbReference type="PANTHER" id="PTHR20857:SF15">
    <property type="entry name" value="THIAMINE-PHOSPHATE SYNTHASE"/>
    <property type="match status" value="1"/>
</dbReference>
<keyword evidence="3 9" id="KW-0479">Metal-binding</keyword>
<dbReference type="Pfam" id="PF00702">
    <property type="entry name" value="Hydrolase"/>
    <property type="match status" value="1"/>
</dbReference>
<evidence type="ECO:0000256" key="5">
    <source>
        <dbReference type="ARBA" id="ARBA00022977"/>
    </source>
</evidence>
<keyword evidence="2 9" id="KW-0808">Transferase</keyword>
<proteinExistence type="inferred from homology"/>
<comment type="function">
    <text evidence="9">Condenses 4-methyl-5-(beta-hydroxyethyl)thiazole monophosphate (THZ-P) and 2-methyl-4-amino-5-hydroxymethyl pyrimidine pyrophosphate (HMP-PP) to form thiamine monophosphate (TMP).</text>
</comment>
<feature type="binding site" evidence="9">
    <location>
        <position position="70"/>
    </location>
    <ligand>
        <name>4-amino-2-methyl-5-(diphosphooxymethyl)pyrimidine</name>
        <dbReference type="ChEBI" id="CHEBI:57841"/>
    </ligand>
</feature>
<evidence type="ECO:0000256" key="3">
    <source>
        <dbReference type="ARBA" id="ARBA00022723"/>
    </source>
</evidence>
<dbReference type="NCBIfam" id="TIGR00693">
    <property type="entry name" value="thiE"/>
    <property type="match status" value="1"/>
</dbReference>
<evidence type="ECO:0000259" key="12">
    <source>
        <dbReference type="Pfam" id="PF02581"/>
    </source>
</evidence>
<dbReference type="EC" id="2.5.1.3" evidence="9"/>
<evidence type="ECO:0000256" key="8">
    <source>
        <dbReference type="ARBA" id="ARBA00047883"/>
    </source>
</evidence>
<comment type="catalytic activity">
    <reaction evidence="6 9 10">
        <text>4-methyl-5-(2-phosphooxyethyl)-thiazole + 4-amino-2-methyl-5-(diphosphooxymethyl)pyrimidine + H(+) = thiamine phosphate + diphosphate</text>
        <dbReference type="Rhea" id="RHEA:22328"/>
        <dbReference type="ChEBI" id="CHEBI:15378"/>
        <dbReference type="ChEBI" id="CHEBI:33019"/>
        <dbReference type="ChEBI" id="CHEBI:37575"/>
        <dbReference type="ChEBI" id="CHEBI:57841"/>
        <dbReference type="ChEBI" id="CHEBI:58296"/>
        <dbReference type="EC" id="2.5.1.3"/>
    </reaction>
</comment>